<evidence type="ECO:0000313" key="4">
    <source>
        <dbReference type="EMBL" id="MZL69982.1"/>
    </source>
</evidence>
<organism evidence="5 6">
    <name type="scientific">Bittarella massiliensis</name>
    <name type="common">ex Durand et al. 2017</name>
    <dbReference type="NCBI Taxonomy" id="1720313"/>
    <lineage>
        <taxon>Bacteria</taxon>
        <taxon>Bacillati</taxon>
        <taxon>Bacillota</taxon>
        <taxon>Clostridia</taxon>
        <taxon>Eubacteriales</taxon>
        <taxon>Oscillospiraceae</taxon>
        <taxon>Bittarella (ex Durand et al. 2017)</taxon>
    </lineage>
</organism>
<feature type="domain" description="Inosine/uridine-preferring nucleoside hydrolase" evidence="3">
    <location>
        <begin position="6"/>
        <end position="303"/>
    </location>
</feature>
<dbReference type="AlphaFoldDB" id="A0AAQ1MCK5"/>
<dbReference type="InterPro" id="IPR036452">
    <property type="entry name" value="Ribo_hydro-like"/>
</dbReference>
<reference evidence="4 7" key="3">
    <citation type="journal article" date="2019" name="Nat. Med.">
        <title>A library of human gut bacterial isolates paired with longitudinal multiomics data enables mechanistic microbiome research.</title>
        <authorList>
            <person name="Poyet M."/>
            <person name="Groussin M."/>
            <person name="Gibbons S.M."/>
            <person name="Avila-Pacheco J."/>
            <person name="Jiang X."/>
            <person name="Kearney S.M."/>
            <person name="Perrotta A.R."/>
            <person name="Berdy B."/>
            <person name="Zhao S."/>
            <person name="Lieberman T.D."/>
            <person name="Swanson P.K."/>
            <person name="Smith M."/>
            <person name="Roesemann S."/>
            <person name="Alexander J.E."/>
            <person name="Rich S.A."/>
            <person name="Livny J."/>
            <person name="Vlamakis H."/>
            <person name="Clish C."/>
            <person name="Bullock K."/>
            <person name="Deik A."/>
            <person name="Scott J."/>
            <person name="Pierce K.A."/>
            <person name="Xavier R.J."/>
            <person name="Alm E.J."/>
        </authorList>
    </citation>
    <scope>NUCLEOTIDE SEQUENCE [LARGE SCALE GENOMIC DNA]</scope>
    <source>
        <strain evidence="4 7">BIOML-A2</strain>
    </source>
</reference>
<dbReference type="Gene3D" id="3.90.245.10">
    <property type="entry name" value="Ribonucleoside hydrolase-like"/>
    <property type="match status" value="1"/>
</dbReference>
<protein>
    <submittedName>
        <fullName evidence="4 5">Pyrimidine-specific ribonucleoside hydrolase</fullName>
    </submittedName>
</protein>
<dbReference type="PANTHER" id="PTHR12304">
    <property type="entry name" value="INOSINE-URIDINE PREFERRING NUCLEOSIDE HYDROLASE"/>
    <property type="match status" value="1"/>
</dbReference>
<keyword evidence="1 5" id="KW-0378">Hydrolase</keyword>
<proteinExistence type="predicted"/>
<dbReference type="InterPro" id="IPR001910">
    <property type="entry name" value="Inosine/uridine_hydrolase_dom"/>
</dbReference>
<keyword evidence="7" id="KW-1185">Reference proteome</keyword>
<reference evidence="5" key="2">
    <citation type="submission" date="2016-11" db="EMBL/GenBank/DDBJ databases">
        <authorList>
            <person name="Varghese N."/>
            <person name="Submissions S."/>
        </authorList>
    </citation>
    <scope>NUCLEOTIDE SEQUENCE</scope>
    <source>
        <strain evidence="5">DSM 4029</strain>
    </source>
</reference>
<reference evidence="6" key="1">
    <citation type="submission" date="2016-11" db="EMBL/GenBank/DDBJ databases">
        <authorList>
            <person name="Jaros S."/>
            <person name="Januszkiewicz K."/>
            <person name="Wedrychowicz H."/>
        </authorList>
    </citation>
    <scope>NUCLEOTIDE SEQUENCE [LARGE SCALE GENOMIC DNA]</scope>
    <source>
        <strain evidence="6">DSM 4029</strain>
    </source>
</reference>
<evidence type="ECO:0000259" key="3">
    <source>
        <dbReference type="Pfam" id="PF01156"/>
    </source>
</evidence>
<evidence type="ECO:0000313" key="5">
    <source>
        <dbReference type="EMBL" id="SHG00099.1"/>
    </source>
</evidence>
<evidence type="ECO:0000256" key="1">
    <source>
        <dbReference type="ARBA" id="ARBA00022801"/>
    </source>
</evidence>
<dbReference type="Proteomes" id="UP000184089">
    <property type="component" value="Unassembled WGS sequence"/>
</dbReference>
<gene>
    <name evidence="4" type="primary">rihA</name>
    <name evidence="4" type="ORF">GT747_09480</name>
    <name evidence="5" type="ORF">SAMN05444424_1103</name>
</gene>
<dbReference type="EMBL" id="WWVX01000006">
    <property type="protein sequence ID" value="MZL69982.1"/>
    <property type="molecule type" value="Genomic_DNA"/>
</dbReference>
<evidence type="ECO:0000256" key="2">
    <source>
        <dbReference type="ARBA" id="ARBA00023295"/>
    </source>
</evidence>
<dbReference type="InterPro" id="IPR023186">
    <property type="entry name" value="IUNH"/>
</dbReference>
<name>A0AAQ1MCK5_9FIRM</name>
<keyword evidence="2" id="KW-0326">Glycosidase</keyword>
<accession>A0AAQ1MCK5</accession>
<evidence type="ECO:0000313" key="6">
    <source>
        <dbReference type="Proteomes" id="UP000184089"/>
    </source>
</evidence>
<dbReference type="GO" id="GO:0005829">
    <property type="term" value="C:cytosol"/>
    <property type="evidence" value="ECO:0007669"/>
    <property type="project" value="TreeGrafter"/>
</dbReference>
<dbReference type="EMBL" id="FQVY01000002">
    <property type="protein sequence ID" value="SHG00099.1"/>
    <property type="molecule type" value="Genomic_DNA"/>
</dbReference>
<dbReference type="Proteomes" id="UP000474718">
    <property type="component" value="Unassembled WGS sequence"/>
</dbReference>
<dbReference type="PANTHER" id="PTHR12304:SF4">
    <property type="entry name" value="URIDINE NUCLEOSIDASE"/>
    <property type="match status" value="1"/>
</dbReference>
<dbReference type="RefSeq" id="WP_021660097.1">
    <property type="nucleotide sequence ID" value="NZ_FQVY01000002.1"/>
</dbReference>
<dbReference type="GO" id="GO:0006152">
    <property type="term" value="P:purine nucleoside catabolic process"/>
    <property type="evidence" value="ECO:0007669"/>
    <property type="project" value="TreeGrafter"/>
</dbReference>
<dbReference type="SUPFAM" id="SSF53590">
    <property type="entry name" value="Nucleoside hydrolase"/>
    <property type="match status" value="1"/>
</dbReference>
<dbReference type="CDD" id="cd02651">
    <property type="entry name" value="nuc_hydro_IU_UC_XIUA"/>
    <property type="match status" value="1"/>
</dbReference>
<dbReference type="Pfam" id="PF01156">
    <property type="entry name" value="IU_nuc_hydro"/>
    <property type="match status" value="1"/>
</dbReference>
<evidence type="ECO:0000313" key="7">
    <source>
        <dbReference type="Proteomes" id="UP000474718"/>
    </source>
</evidence>
<sequence>MSKIPVIIDCDPGHDDFIALALALASDKLDVKGIVTVAGNQTLEKVTVNALKAVELMGRTDVPVVAGSAKPMRKAHVPVPQVHGESGLDGPSLPAPTTQVLDKNFVDFYADILRESSEKVTILAVGPLTNIATLFYCHPELVEKVAAINVMGGANRAVDFKDYPCKGAEFNIWQDAESAHYVFDLDVPVTMFGLDMTYQTCVTPAEFERFAAEGGKVGKVVSELLTFFYRCQEKNGMKACPIHDACPVAYTIAPEMFQVEHRDITVEYEGEHTYGFTYVDMRIYKEPSKKNYWCVSTDRDAFVEMLIKACKSYD</sequence>
<comment type="caution">
    <text evidence="5">The sequence shown here is derived from an EMBL/GenBank/DDBJ whole genome shotgun (WGS) entry which is preliminary data.</text>
</comment>
<dbReference type="GO" id="GO:0008477">
    <property type="term" value="F:purine nucleosidase activity"/>
    <property type="evidence" value="ECO:0007669"/>
    <property type="project" value="TreeGrafter"/>
</dbReference>